<keyword evidence="2" id="KW-1185">Reference proteome</keyword>
<sequence>MCILSMELGFCYSPGSIIDSDSKNSCIDFPSEAETLELEEKINKYQAVLASRLKAKYFYSKAFGKGHYYLAALHSVFSTNIPGPPVPIISVHPCSHSYLRAPVPAPVKWLALLGGTRLVEGFCELQRMHVCIEAQAFPTQYIVHARLCLDFCCRTCCPNGILCGRWTRAVVLPKPSDLNRTVLKGDFGMVDLTSK</sequence>
<name>A0A8J6BL94_ZIZPA</name>
<dbReference type="AlphaFoldDB" id="A0A8J6BL94"/>
<accession>A0A8J6BL94</accession>
<protein>
    <submittedName>
        <fullName evidence="1">Uncharacterized protein</fullName>
    </submittedName>
</protein>
<comment type="caution">
    <text evidence="1">The sequence shown here is derived from an EMBL/GenBank/DDBJ whole genome shotgun (WGS) entry which is preliminary data.</text>
</comment>
<gene>
    <name evidence="1" type="ORF">GUJ93_ZPchr0010g8162</name>
</gene>
<dbReference type="EMBL" id="JAAALK010000082">
    <property type="protein sequence ID" value="KAG8087326.1"/>
    <property type="molecule type" value="Genomic_DNA"/>
</dbReference>
<evidence type="ECO:0000313" key="1">
    <source>
        <dbReference type="EMBL" id="KAG8087326.1"/>
    </source>
</evidence>
<organism evidence="1 2">
    <name type="scientific">Zizania palustris</name>
    <name type="common">Northern wild rice</name>
    <dbReference type="NCBI Taxonomy" id="103762"/>
    <lineage>
        <taxon>Eukaryota</taxon>
        <taxon>Viridiplantae</taxon>
        <taxon>Streptophyta</taxon>
        <taxon>Embryophyta</taxon>
        <taxon>Tracheophyta</taxon>
        <taxon>Spermatophyta</taxon>
        <taxon>Magnoliopsida</taxon>
        <taxon>Liliopsida</taxon>
        <taxon>Poales</taxon>
        <taxon>Poaceae</taxon>
        <taxon>BOP clade</taxon>
        <taxon>Oryzoideae</taxon>
        <taxon>Oryzeae</taxon>
        <taxon>Zizaniinae</taxon>
        <taxon>Zizania</taxon>
    </lineage>
</organism>
<proteinExistence type="predicted"/>
<evidence type="ECO:0000313" key="2">
    <source>
        <dbReference type="Proteomes" id="UP000729402"/>
    </source>
</evidence>
<reference evidence="1" key="2">
    <citation type="submission" date="2021-02" db="EMBL/GenBank/DDBJ databases">
        <authorList>
            <person name="Kimball J.A."/>
            <person name="Haas M.W."/>
            <person name="Macchietto M."/>
            <person name="Kono T."/>
            <person name="Duquette J."/>
            <person name="Shao M."/>
        </authorList>
    </citation>
    <scope>NUCLEOTIDE SEQUENCE</scope>
    <source>
        <tissue evidence="1">Fresh leaf tissue</tissue>
    </source>
</reference>
<dbReference type="Proteomes" id="UP000729402">
    <property type="component" value="Unassembled WGS sequence"/>
</dbReference>
<reference evidence="1" key="1">
    <citation type="journal article" date="2021" name="bioRxiv">
        <title>Whole Genome Assembly and Annotation of Northern Wild Rice, Zizania palustris L., Supports a Whole Genome Duplication in the Zizania Genus.</title>
        <authorList>
            <person name="Haas M."/>
            <person name="Kono T."/>
            <person name="Macchietto M."/>
            <person name="Millas R."/>
            <person name="McGilp L."/>
            <person name="Shao M."/>
            <person name="Duquette J."/>
            <person name="Hirsch C.N."/>
            <person name="Kimball J."/>
        </authorList>
    </citation>
    <scope>NUCLEOTIDE SEQUENCE</scope>
    <source>
        <tissue evidence="1">Fresh leaf tissue</tissue>
    </source>
</reference>